<feature type="transmembrane region" description="Helical" evidence="3">
    <location>
        <begin position="676"/>
        <end position="693"/>
    </location>
</feature>
<dbReference type="PANTHER" id="PTHR19444">
    <property type="entry name" value="UNC-93 RELATED"/>
    <property type="match status" value="1"/>
</dbReference>
<feature type="transmembrane region" description="Helical" evidence="3">
    <location>
        <begin position="262"/>
        <end position="284"/>
    </location>
</feature>
<dbReference type="Proteomes" id="UP000594454">
    <property type="component" value="Chromosome 4"/>
</dbReference>
<feature type="transmembrane region" description="Helical" evidence="3">
    <location>
        <begin position="648"/>
        <end position="670"/>
    </location>
</feature>
<protein>
    <submittedName>
        <fullName evidence="4">Uncharacterized protein</fullName>
    </submittedName>
</protein>
<feature type="transmembrane region" description="Helical" evidence="3">
    <location>
        <begin position="350"/>
        <end position="370"/>
    </location>
</feature>
<dbReference type="EMBL" id="LR899012">
    <property type="protein sequence ID" value="CAD7086610.1"/>
    <property type="molecule type" value="Genomic_DNA"/>
</dbReference>
<feature type="transmembrane region" description="Helical" evidence="3">
    <location>
        <begin position="552"/>
        <end position="578"/>
    </location>
</feature>
<dbReference type="PANTHER" id="PTHR19444:SF11">
    <property type="entry name" value="UNC93-LIKE PROTEIN"/>
    <property type="match status" value="1"/>
</dbReference>
<keyword evidence="3" id="KW-1133">Transmembrane helix</keyword>
<dbReference type="GO" id="GO:0055120">
    <property type="term" value="C:striated muscle dense body"/>
    <property type="evidence" value="ECO:0007669"/>
    <property type="project" value="TreeGrafter"/>
</dbReference>
<dbReference type="GO" id="GO:0043266">
    <property type="term" value="P:regulation of potassium ion transport"/>
    <property type="evidence" value="ECO:0007669"/>
    <property type="project" value="TreeGrafter"/>
</dbReference>
<dbReference type="AlphaFoldDB" id="A0A7R8YY97"/>
<feature type="transmembrane region" description="Helical" evidence="3">
    <location>
        <begin position="290"/>
        <end position="311"/>
    </location>
</feature>
<feature type="transmembrane region" description="Helical" evidence="3">
    <location>
        <begin position="585"/>
        <end position="602"/>
    </location>
</feature>
<dbReference type="InterPro" id="IPR051951">
    <property type="entry name" value="UNC-93_regulatory"/>
</dbReference>
<keyword evidence="3" id="KW-0472">Membrane</keyword>
<organism evidence="4 5">
    <name type="scientific">Hermetia illucens</name>
    <name type="common">Black soldier fly</name>
    <dbReference type="NCBI Taxonomy" id="343691"/>
    <lineage>
        <taxon>Eukaryota</taxon>
        <taxon>Metazoa</taxon>
        <taxon>Ecdysozoa</taxon>
        <taxon>Arthropoda</taxon>
        <taxon>Hexapoda</taxon>
        <taxon>Insecta</taxon>
        <taxon>Pterygota</taxon>
        <taxon>Neoptera</taxon>
        <taxon>Endopterygota</taxon>
        <taxon>Diptera</taxon>
        <taxon>Brachycera</taxon>
        <taxon>Stratiomyomorpha</taxon>
        <taxon>Stratiomyidae</taxon>
        <taxon>Hermetiinae</taxon>
        <taxon>Hermetia</taxon>
    </lineage>
</organism>
<sequence length="708" mass="77972">MGSLPNLHELERVRRTPEPEHPDAIHREHHQQSRAREYRETSCERDTLPVFLHPQLLTQTLSSAVAGAAIAGPSTAIGGSGGTPGQVPKHHHRHSLTTRRVLRTRSSGATYNVWDDPMIEHMAAYSPISTRSHRINVLPSYQGVHPLSASRRRDSINSSIGANSIRRLLTINNRTCRHKVPSHVRSKVCKNFTLLAIAHGLISAILIPIVGLQASNSIWHHKEQWIHVGPNIGSMLLSISFLISSGMCFLTTRLIRKLGHTFLIASSYTGMCFFLVCHLVPSIYTLIPAYVVLGITLGPAWVGKFALIVFYANKLSCTQHECNLSNAADTLDEHKVFCNRDQKVRRLGRLFHAAQDLGIIFGASMAAIILSCASMQSVCFPIKSEVIPTTEVYSQSNFTNQTAVNLPSPTNFNKTLAGLTHSWLSLSTQHPTDEIILDELYNHNEHGERICGADLCPVWSSTIEHNASFYEDFLDTSSSYGEVALILLYLSFATISVSLTCLSGRGEKSFRIEKVKGMTDTLLFAGPMAYFIGTEQGYMLGDFTRAYVSCSLGVPMVAGALVGMGIMQAIVSCTLSMLLRHTKRLVVLAAGFFFHSCLLLVVSRWKPSSDDSALFYVIAAGWGACNAMWETLLFALVTLTHTNHVAEIISPLQGLKFLGLGITFAAHGFLCENPKILILVIVLVLSVPPYAMLEIRLESQRKAQMVSL</sequence>
<comment type="similarity">
    <text evidence="1">Belongs to the unc-93 family.</text>
</comment>
<dbReference type="OMA" id="AHGFLCE"/>
<keyword evidence="3" id="KW-0812">Transmembrane</keyword>
<dbReference type="GO" id="GO:0015459">
    <property type="term" value="F:potassium channel regulator activity"/>
    <property type="evidence" value="ECO:0007669"/>
    <property type="project" value="TreeGrafter"/>
</dbReference>
<reference evidence="4 5" key="1">
    <citation type="submission" date="2020-11" db="EMBL/GenBank/DDBJ databases">
        <authorList>
            <person name="Wallbank WR R."/>
            <person name="Pardo Diaz C."/>
            <person name="Kozak K."/>
            <person name="Martin S."/>
            <person name="Jiggins C."/>
            <person name="Moest M."/>
            <person name="Warren A I."/>
            <person name="Generalovic N T."/>
            <person name="Byers J.R.P. K."/>
            <person name="Montejo-Kovacevich G."/>
            <person name="Yen C E."/>
        </authorList>
    </citation>
    <scope>NUCLEOTIDE SEQUENCE [LARGE SCALE GENOMIC DNA]</scope>
</reference>
<dbReference type="GO" id="GO:0006937">
    <property type="term" value="P:regulation of muscle contraction"/>
    <property type="evidence" value="ECO:0007669"/>
    <property type="project" value="TreeGrafter"/>
</dbReference>
<feature type="compositionally biased region" description="Basic and acidic residues" evidence="2">
    <location>
        <begin position="8"/>
        <end position="41"/>
    </location>
</feature>
<dbReference type="GO" id="GO:0005886">
    <property type="term" value="C:plasma membrane"/>
    <property type="evidence" value="ECO:0007669"/>
    <property type="project" value="TreeGrafter"/>
</dbReference>
<dbReference type="InterPro" id="IPR036259">
    <property type="entry name" value="MFS_trans_sf"/>
</dbReference>
<name>A0A7R8YY97_HERIL</name>
<keyword evidence="5" id="KW-1185">Reference proteome</keyword>
<dbReference type="OrthoDB" id="10010517at2759"/>
<dbReference type="SUPFAM" id="SSF103473">
    <property type="entry name" value="MFS general substrate transporter"/>
    <property type="match status" value="1"/>
</dbReference>
<dbReference type="FunCoup" id="A0A7R8YY97">
    <property type="interactions" value="32"/>
</dbReference>
<evidence type="ECO:0000256" key="3">
    <source>
        <dbReference type="SAM" id="Phobius"/>
    </source>
</evidence>
<feature type="transmembrane region" description="Helical" evidence="3">
    <location>
        <begin position="614"/>
        <end position="636"/>
    </location>
</feature>
<gene>
    <name evidence="4" type="ORF">HERILL_LOCUS9371</name>
</gene>
<evidence type="ECO:0000256" key="1">
    <source>
        <dbReference type="ARBA" id="ARBA00009172"/>
    </source>
</evidence>
<proteinExistence type="inferred from homology"/>
<dbReference type="InParanoid" id="A0A7R8YY97"/>
<accession>A0A7R8YY97</accession>
<evidence type="ECO:0000313" key="5">
    <source>
        <dbReference type="Proteomes" id="UP000594454"/>
    </source>
</evidence>
<feature type="transmembrane region" description="Helical" evidence="3">
    <location>
        <begin position="192"/>
        <end position="212"/>
    </location>
</feature>
<evidence type="ECO:0000256" key="2">
    <source>
        <dbReference type="SAM" id="MobiDB-lite"/>
    </source>
</evidence>
<feature type="transmembrane region" description="Helical" evidence="3">
    <location>
        <begin position="483"/>
        <end position="503"/>
    </location>
</feature>
<feature type="region of interest" description="Disordered" evidence="2">
    <location>
        <begin position="1"/>
        <end position="41"/>
    </location>
</feature>
<evidence type="ECO:0000313" key="4">
    <source>
        <dbReference type="EMBL" id="CAD7086610.1"/>
    </source>
</evidence>
<feature type="transmembrane region" description="Helical" evidence="3">
    <location>
        <begin position="232"/>
        <end position="250"/>
    </location>
</feature>